<feature type="transmembrane region" description="Helical" evidence="9">
    <location>
        <begin position="508"/>
        <end position="531"/>
    </location>
</feature>
<keyword evidence="5 9" id="KW-0472">Membrane</keyword>
<keyword evidence="7" id="KW-0325">Glycoprotein</keyword>
<dbReference type="Pfam" id="PF13895">
    <property type="entry name" value="Ig_2"/>
    <property type="match status" value="1"/>
</dbReference>
<dbReference type="InterPro" id="IPR007110">
    <property type="entry name" value="Ig-like_dom"/>
</dbReference>
<dbReference type="PANTHER" id="PTHR11973">
    <property type="entry name" value="CELL SURFACE GLYCOPROTEIN MUC18-RELATED"/>
    <property type="match status" value="1"/>
</dbReference>
<dbReference type="Pfam" id="PF07686">
    <property type="entry name" value="V-set"/>
    <property type="match status" value="1"/>
</dbReference>
<keyword evidence="3" id="KW-0677">Repeat</keyword>
<dbReference type="SUPFAM" id="SSF48726">
    <property type="entry name" value="Immunoglobulin"/>
    <property type="match status" value="5"/>
</dbReference>
<evidence type="ECO:0000256" key="9">
    <source>
        <dbReference type="SAM" id="Phobius"/>
    </source>
</evidence>
<dbReference type="Gene3D" id="2.60.40.10">
    <property type="entry name" value="Immunoglobulins"/>
    <property type="match status" value="5"/>
</dbReference>
<dbReference type="SMART" id="SM00408">
    <property type="entry name" value="IGc2"/>
    <property type="match status" value="3"/>
</dbReference>
<evidence type="ECO:0000313" key="11">
    <source>
        <dbReference type="EMBL" id="TRZ02057.1"/>
    </source>
</evidence>
<feature type="domain" description="Ig-like" evidence="10">
    <location>
        <begin position="229"/>
        <end position="313"/>
    </location>
</feature>
<dbReference type="EMBL" id="SRMA01024021">
    <property type="protein sequence ID" value="TRZ02057.1"/>
    <property type="molecule type" value="Genomic_DNA"/>
</dbReference>
<name>A0A553RIQ6_9TELE</name>
<keyword evidence="2 9" id="KW-0812">Transmembrane</keyword>
<dbReference type="InterPro" id="IPR036179">
    <property type="entry name" value="Ig-like_dom_sf"/>
</dbReference>
<keyword evidence="8" id="KW-0393">Immunoglobulin domain</keyword>
<evidence type="ECO:0000256" key="2">
    <source>
        <dbReference type="ARBA" id="ARBA00022692"/>
    </source>
</evidence>
<feature type="domain" description="Ig-like" evidence="10">
    <location>
        <begin position="318"/>
        <end position="396"/>
    </location>
</feature>
<dbReference type="Proteomes" id="UP000316079">
    <property type="component" value="Unassembled WGS sequence"/>
</dbReference>
<dbReference type="InterPro" id="IPR013783">
    <property type="entry name" value="Ig-like_fold"/>
</dbReference>
<comment type="caution">
    <text evidence="11">The sequence shown here is derived from an EMBL/GenBank/DDBJ whole genome shotgun (WGS) entry which is preliminary data.</text>
</comment>
<dbReference type="AlphaFoldDB" id="A0A553RIQ6"/>
<evidence type="ECO:0000256" key="3">
    <source>
        <dbReference type="ARBA" id="ARBA00022737"/>
    </source>
</evidence>
<feature type="domain" description="Ig-like" evidence="10">
    <location>
        <begin position="420"/>
        <end position="497"/>
    </location>
</feature>
<keyword evidence="12" id="KW-1185">Reference proteome</keyword>
<sequence length="552" mass="61438">MENVVNATLKSQAEISCVYNLPEPAKMIVWFTKLHGKDQSRKRIYYSDDQIKMIEEGNEYSTRISVTQNFNLQQQRGSAVLIIDDVELTDEREFICIVHSEENDSGEGSTRLQIFNTPTLPVIEITHTGISVNEMEPSKAAKCEVDDGYPQPNITWYRENFPLHPSDGVKLMESVTIKPSGLFTVQSELLLKVKREDKDARFYCEVKYFVPGATRMTESRRIKLTVYYPTTSITLSVNPADKLLKEGDTVEMRCEGNGNPQPLFTFTHKEEIQSAENELLLLKGLMRSDSGEYTCEGLDLETGQSYEDSVNITVHYLDHIVVTPEETVLDEGEDITLTCNALSSLPTNTAWYKDGLKLAEKHVLELNAASFNTTGIYTCKVIVPSLPELHKQKAVEINVRGMAEILGDIEEGPLNRADLSVTLTCSVRGYPTPNITWTVVDSQTGELVSLLSVEDQKTNGGVLSIISVKATSELIANCSASNDYGVDEISYRTMTVARGKINEGGSGVIIAVLIIFLLLFAVLGSILYFLYKKGRLPCGRSGKKDLYEIFGI</sequence>
<dbReference type="PANTHER" id="PTHR11973:SF18">
    <property type="entry name" value="CELL SURFACE GLYCOPROTEIN MUC18"/>
    <property type="match status" value="1"/>
</dbReference>
<comment type="subcellular location">
    <subcellularLocation>
        <location evidence="1">Membrane</location>
        <topology evidence="1">Single-pass type I membrane protein</topology>
    </subcellularLocation>
</comment>
<dbReference type="SMART" id="SM00409">
    <property type="entry name" value="IG"/>
    <property type="match status" value="4"/>
</dbReference>
<evidence type="ECO:0000256" key="1">
    <source>
        <dbReference type="ARBA" id="ARBA00004479"/>
    </source>
</evidence>
<gene>
    <name evidence="11" type="ORF">DNTS_031647</name>
</gene>
<dbReference type="GO" id="GO:0005886">
    <property type="term" value="C:plasma membrane"/>
    <property type="evidence" value="ECO:0007669"/>
    <property type="project" value="TreeGrafter"/>
</dbReference>
<proteinExistence type="predicted"/>
<feature type="domain" description="Ig-like" evidence="10">
    <location>
        <begin position="121"/>
        <end position="223"/>
    </location>
</feature>
<dbReference type="InterPro" id="IPR013162">
    <property type="entry name" value="CD80_C2-set"/>
</dbReference>
<dbReference type="InterPro" id="IPR051116">
    <property type="entry name" value="Surface_Rcpt/Adhesion_Mol"/>
</dbReference>
<evidence type="ECO:0000256" key="8">
    <source>
        <dbReference type="ARBA" id="ARBA00023319"/>
    </source>
</evidence>
<dbReference type="OrthoDB" id="6431884at2759"/>
<protein>
    <recommendedName>
        <fullName evidence="10">Ig-like domain-containing protein</fullName>
    </recommendedName>
</protein>
<feature type="domain" description="Ig-like" evidence="10">
    <location>
        <begin position="1"/>
        <end position="113"/>
    </location>
</feature>
<dbReference type="PROSITE" id="PS50835">
    <property type="entry name" value="IG_LIKE"/>
    <property type="match status" value="5"/>
</dbReference>
<organism evidence="11 12">
    <name type="scientific">Danionella cerebrum</name>
    <dbReference type="NCBI Taxonomy" id="2873325"/>
    <lineage>
        <taxon>Eukaryota</taxon>
        <taxon>Metazoa</taxon>
        <taxon>Chordata</taxon>
        <taxon>Craniata</taxon>
        <taxon>Vertebrata</taxon>
        <taxon>Euteleostomi</taxon>
        <taxon>Actinopterygii</taxon>
        <taxon>Neopterygii</taxon>
        <taxon>Teleostei</taxon>
        <taxon>Ostariophysi</taxon>
        <taxon>Cypriniformes</taxon>
        <taxon>Danionidae</taxon>
        <taxon>Danioninae</taxon>
        <taxon>Danionella</taxon>
    </lineage>
</organism>
<dbReference type="InterPro" id="IPR013106">
    <property type="entry name" value="Ig_V-set"/>
</dbReference>
<dbReference type="InterPro" id="IPR003599">
    <property type="entry name" value="Ig_sub"/>
</dbReference>
<evidence type="ECO:0000259" key="10">
    <source>
        <dbReference type="PROSITE" id="PS50835"/>
    </source>
</evidence>
<dbReference type="STRING" id="623744.A0A553RIQ6"/>
<evidence type="ECO:0000256" key="6">
    <source>
        <dbReference type="ARBA" id="ARBA00023157"/>
    </source>
</evidence>
<dbReference type="InterPro" id="IPR003598">
    <property type="entry name" value="Ig_sub2"/>
</dbReference>
<accession>A0A553RIQ6</accession>
<dbReference type="Pfam" id="PF08205">
    <property type="entry name" value="C2-set_2"/>
    <property type="match status" value="1"/>
</dbReference>
<keyword evidence="6" id="KW-1015">Disulfide bond</keyword>
<evidence type="ECO:0000256" key="4">
    <source>
        <dbReference type="ARBA" id="ARBA00022989"/>
    </source>
</evidence>
<evidence type="ECO:0000256" key="7">
    <source>
        <dbReference type="ARBA" id="ARBA00023180"/>
    </source>
</evidence>
<evidence type="ECO:0000256" key="5">
    <source>
        <dbReference type="ARBA" id="ARBA00023136"/>
    </source>
</evidence>
<keyword evidence="4 9" id="KW-1133">Transmembrane helix</keyword>
<dbReference type="Pfam" id="PF13927">
    <property type="entry name" value="Ig_3"/>
    <property type="match status" value="2"/>
</dbReference>
<evidence type="ECO:0000313" key="12">
    <source>
        <dbReference type="Proteomes" id="UP000316079"/>
    </source>
</evidence>
<reference evidence="11 12" key="1">
    <citation type="journal article" date="2019" name="Sci. Data">
        <title>Hybrid genome assembly and annotation of Danionella translucida.</title>
        <authorList>
            <person name="Kadobianskyi M."/>
            <person name="Schulze L."/>
            <person name="Schuelke M."/>
            <person name="Judkewitz B."/>
        </authorList>
    </citation>
    <scope>NUCLEOTIDE SEQUENCE [LARGE SCALE GENOMIC DNA]</scope>
    <source>
        <strain evidence="11 12">Bolton</strain>
    </source>
</reference>
<dbReference type="GO" id="GO:0005055">
    <property type="term" value="F:laminin receptor activity"/>
    <property type="evidence" value="ECO:0007669"/>
    <property type="project" value="TreeGrafter"/>
</dbReference>